<feature type="compositionally biased region" description="Low complexity" evidence="4">
    <location>
        <begin position="147"/>
        <end position="156"/>
    </location>
</feature>
<name>A0AAV1E1I0_OLDCO</name>
<dbReference type="PANTHER" id="PTHR33402">
    <property type="entry name" value="VQ MOTIF-CONTAINING PROTEIN 11-LIKE"/>
    <property type="match status" value="1"/>
</dbReference>
<keyword evidence="3" id="KW-0539">Nucleus</keyword>
<feature type="domain" description="VQ" evidence="5">
    <location>
        <begin position="14"/>
        <end position="34"/>
    </location>
</feature>
<feature type="region of interest" description="Disordered" evidence="4">
    <location>
        <begin position="1"/>
        <end position="70"/>
    </location>
</feature>
<dbReference type="EMBL" id="OX459124">
    <property type="protein sequence ID" value="CAI9113952.1"/>
    <property type="molecule type" value="Genomic_DNA"/>
</dbReference>
<evidence type="ECO:0000259" key="5">
    <source>
        <dbReference type="Pfam" id="PF05678"/>
    </source>
</evidence>
<dbReference type="GO" id="GO:0005634">
    <property type="term" value="C:nucleus"/>
    <property type="evidence" value="ECO:0007669"/>
    <property type="project" value="UniProtKB-SubCell"/>
</dbReference>
<dbReference type="Proteomes" id="UP001161247">
    <property type="component" value="Chromosome 7"/>
</dbReference>
<proteinExistence type="predicted"/>
<organism evidence="6 7">
    <name type="scientific">Oldenlandia corymbosa var. corymbosa</name>
    <dbReference type="NCBI Taxonomy" id="529605"/>
    <lineage>
        <taxon>Eukaryota</taxon>
        <taxon>Viridiplantae</taxon>
        <taxon>Streptophyta</taxon>
        <taxon>Embryophyta</taxon>
        <taxon>Tracheophyta</taxon>
        <taxon>Spermatophyta</taxon>
        <taxon>Magnoliopsida</taxon>
        <taxon>eudicotyledons</taxon>
        <taxon>Gunneridae</taxon>
        <taxon>Pentapetalae</taxon>
        <taxon>asterids</taxon>
        <taxon>lamiids</taxon>
        <taxon>Gentianales</taxon>
        <taxon>Rubiaceae</taxon>
        <taxon>Rubioideae</taxon>
        <taxon>Spermacoceae</taxon>
        <taxon>Hedyotis-Oldenlandia complex</taxon>
        <taxon>Oldenlandia</taxon>
    </lineage>
</organism>
<evidence type="ECO:0000256" key="1">
    <source>
        <dbReference type="ARBA" id="ARBA00004123"/>
    </source>
</evidence>
<evidence type="ECO:0000256" key="2">
    <source>
        <dbReference type="ARBA" id="ARBA00022553"/>
    </source>
</evidence>
<evidence type="ECO:0000313" key="6">
    <source>
        <dbReference type="EMBL" id="CAI9113952.1"/>
    </source>
</evidence>
<evidence type="ECO:0000256" key="3">
    <source>
        <dbReference type="ARBA" id="ARBA00023242"/>
    </source>
</evidence>
<sequence length="191" mass="20524">MASNSSNKPYPGDTTFIQTDPSNFKSVVHKLTGLRQDKKPGTTSPAGKSTPGEMGPRKPAFKLHERRQSARKLEIMLQNRDGLNDGVCHHHHEKVMVSPVSPFGLLLSPASGSPRSSTPSTPRSSNPADLMDEEMRGILENGFYIHPSPSSSSSSSHLRSGSMPAPAPPRLLSLFPVNNGRGDSPDDSSDN</sequence>
<keyword evidence="7" id="KW-1185">Reference proteome</keyword>
<dbReference type="PANTHER" id="PTHR33402:SF19">
    <property type="entry name" value="VQ MOTIF-CONTAINING PROTEIN 11"/>
    <property type="match status" value="1"/>
</dbReference>
<evidence type="ECO:0000256" key="4">
    <source>
        <dbReference type="SAM" id="MobiDB-lite"/>
    </source>
</evidence>
<dbReference type="InterPro" id="IPR008889">
    <property type="entry name" value="VQ"/>
</dbReference>
<feature type="compositionally biased region" description="Polar residues" evidence="4">
    <location>
        <begin position="15"/>
        <end position="25"/>
    </location>
</feature>
<evidence type="ECO:0000313" key="7">
    <source>
        <dbReference type="Proteomes" id="UP001161247"/>
    </source>
</evidence>
<dbReference type="InterPro" id="IPR039611">
    <property type="entry name" value="VQ_4/11/13/19/31/33"/>
</dbReference>
<protein>
    <submittedName>
        <fullName evidence="6">OLC1v1037514C1</fullName>
    </submittedName>
</protein>
<gene>
    <name evidence="6" type="ORF">OLC1_LOCUS20845</name>
</gene>
<accession>A0AAV1E1I0</accession>
<dbReference type="Pfam" id="PF05678">
    <property type="entry name" value="VQ"/>
    <property type="match status" value="1"/>
</dbReference>
<comment type="subcellular location">
    <subcellularLocation>
        <location evidence="1">Nucleus</location>
    </subcellularLocation>
</comment>
<feature type="region of interest" description="Disordered" evidence="4">
    <location>
        <begin position="107"/>
        <end position="129"/>
    </location>
</feature>
<dbReference type="AlphaFoldDB" id="A0AAV1E1I0"/>
<feature type="region of interest" description="Disordered" evidence="4">
    <location>
        <begin position="142"/>
        <end position="191"/>
    </location>
</feature>
<reference evidence="6" key="1">
    <citation type="submission" date="2023-03" db="EMBL/GenBank/DDBJ databases">
        <authorList>
            <person name="Julca I."/>
        </authorList>
    </citation>
    <scope>NUCLEOTIDE SEQUENCE</scope>
</reference>
<feature type="compositionally biased region" description="Low complexity" evidence="4">
    <location>
        <begin position="107"/>
        <end position="128"/>
    </location>
</feature>
<keyword evidence="2" id="KW-0597">Phosphoprotein</keyword>